<feature type="domain" description="GST C-terminal" evidence="2">
    <location>
        <begin position="62"/>
        <end position="187"/>
    </location>
</feature>
<protein>
    <submittedName>
        <fullName evidence="3">Glutathione S-transferase family protein</fullName>
    </submittedName>
</protein>
<name>A0ABT2NBZ3_9CYAN</name>
<dbReference type="SFLD" id="SFLDG01150">
    <property type="entry name" value="Main.1:_Beta-like"/>
    <property type="match status" value="1"/>
</dbReference>
<dbReference type="EMBL" id="JAMXFA010000034">
    <property type="protein sequence ID" value="MCT7980215.1"/>
    <property type="molecule type" value="Genomic_DNA"/>
</dbReference>
<dbReference type="InterPro" id="IPR010987">
    <property type="entry name" value="Glutathione-S-Trfase_C-like"/>
</dbReference>
<dbReference type="RefSeq" id="WP_261201339.1">
    <property type="nucleotide sequence ID" value="NZ_JAMXFA010000034.1"/>
</dbReference>
<reference evidence="3 4" key="1">
    <citation type="journal article" date="2022" name="Front. Microbiol.">
        <title>High genomic differentiation and limited gene flow indicate recent cryptic speciation within the genus Laspinema (cyanobacteria).</title>
        <authorList>
            <person name="Stanojkovic A."/>
            <person name="Skoupy S."/>
            <person name="Skaloud P."/>
            <person name="Dvorak P."/>
        </authorList>
    </citation>
    <scope>NUCLEOTIDE SEQUENCE [LARGE SCALE GENOMIC DNA]</scope>
    <source>
        <strain evidence="3 4">D3b</strain>
    </source>
</reference>
<dbReference type="Proteomes" id="UP001525961">
    <property type="component" value="Unassembled WGS sequence"/>
</dbReference>
<dbReference type="InterPro" id="IPR004045">
    <property type="entry name" value="Glutathione_S-Trfase_N"/>
</dbReference>
<evidence type="ECO:0000313" key="4">
    <source>
        <dbReference type="Proteomes" id="UP001525961"/>
    </source>
</evidence>
<comment type="caution">
    <text evidence="3">The sequence shown here is derived from an EMBL/GenBank/DDBJ whole genome shotgun (WGS) entry which is preliminary data.</text>
</comment>
<dbReference type="InterPro" id="IPR036249">
    <property type="entry name" value="Thioredoxin-like_sf"/>
</dbReference>
<dbReference type="SFLD" id="SFLDS00019">
    <property type="entry name" value="Glutathione_Transferase_(cytos"/>
    <property type="match status" value="1"/>
</dbReference>
<proteinExistence type="predicted"/>
<keyword evidence="4" id="KW-1185">Reference proteome</keyword>
<dbReference type="SUPFAM" id="SSF52833">
    <property type="entry name" value="Thioredoxin-like"/>
    <property type="match status" value="1"/>
</dbReference>
<dbReference type="PROSITE" id="PS50405">
    <property type="entry name" value="GST_CTER"/>
    <property type="match status" value="1"/>
</dbReference>
<dbReference type="PROSITE" id="PS50404">
    <property type="entry name" value="GST_NTER"/>
    <property type="match status" value="1"/>
</dbReference>
<dbReference type="PANTHER" id="PTHR44051:SF8">
    <property type="entry name" value="GLUTATHIONE S-TRANSFERASE GSTA"/>
    <property type="match status" value="1"/>
</dbReference>
<dbReference type="Pfam" id="PF13410">
    <property type="entry name" value="GST_C_2"/>
    <property type="match status" value="1"/>
</dbReference>
<dbReference type="CDD" id="cd03046">
    <property type="entry name" value="GST_N_GTT1_like"/>
    <property type="match status" value="1"/>
</dbReference>
<dbReference type="InterPro" id="IPR036282">
    <property type="entry name" value="Glutathione-S-Trfase_C_sf"/>
</dbReference>
<dbReference type="PANTHER" id="PTHR44051">
    <property type="entry name" value="GLUTATHIONE S-TRANSFERASE-RELATED"/>
    <property type="match status" value="1"/>
</dbReference>
<evidence type="ECO:0000313" key="3">
    <source>
        <dbReference type="EMBL" id="MCT7980215.1"/>
    </source>
</evidence>
<evidence type="ECO:0000259" key="2">
    <source>
        <dbReference type="PROSITE" id="PS50405"/>
    </source>
</evidence>
<evidence type="ECO:0000259" key="1">
    <source>
        <dbReference type="PROSITE" id="PS50404"/>
    </source>
</evidence>
<gene>
    <name evidence="3" type="ORF">NG792_21040</name>
</gene>
<dbReference type="InterPro" id="IPR040079">
    <property type="entry name" value="Glutathione_S-Trfase"/>
</dbReference>
<dbReference type="Gene3D" id="1.20.1050.10">
    <property type="match status" value="1"/>
</dbReference>
<dbReference type="SFLD" id="SFLDG00358">
    <property type="entry name" value="Main_(cytGST)"/>
    <property type="match status" value="1"/>
</dbReference>
<dbReference type="Gene3D" id="3.40.30.10">
    <property type="entry name" value="Glutaredoxin"/>
    <property type="match status" value="1"/>
</dbReference>
<sequence>MALKLYGGARSRASIVQWYLEELGVPYQFVLLDMQSGEHLQPEYLKINPVGKVPAIVDGDFQLWESGAILVYLAQKYGNAGKSPEEQATLIQWVLFANATFGPGIFIESNRDRELARLMKPLNQIFTTHPFLLGQEFTVADVAVGSMLAYSQMMLKLDLSEYPAVVEYIQRIGDRPAFQKTIGPRAQ</sequence>
<dbReference type="Pfam" id="PF02798">
    <property type="entry name" value="GST_N"/>
    <property type="match status" value="1"/>
</dbReference>
<dbReference type="SUPFAM" id="SSF47616">
    <property type="entry name" value="GST C-terminal domain-like"/>
    <property type="match status" value="1"/>
</dbReference>
<feature type="domain" description="GST N-terminal" evidence="1">
    <location>
        <begin position="1"/>
        <end position="81"/>
    </location>
</feature>
<organism evidence="3 4">
    <name type="scientific">Laspinema olomoucense D3b</name>
    <dbReference type="NCBI Taxonomy" id="2953688"/>
    <lineage>
        <taxon>Bacteria</taxon>
        <taxon>Bacillati</taxon>
        <taxon>Cyanobacteriota</taxon>
        <taxon>Cyanophyceae</taxon>
        <taxon>Oscillatoriophycideae</taxon>
        <taxon>Oscillatoriales</taxon>
        <taxon>Laspinemataceae</taxon>
        <taxon>Laspinema</taxon>
        <taxon>Laspinema olomoucense</taxon>
    </lineage>
</organism>
<accession>A0ABT2NBZ3</accession>